<organism evidence="1 2">
    <name type="scientific">Acidihalobacter aeolianus</name>
    <dbReference type="NCBI Taxonomy" id="2792603"/>
    <lineage>
        <taxon>Bacteria</taxon>
        <taxon>Pseudomonadati</taxon>
        <taxon>Pseudomonadota</taxon>
        <taxon>Gammaproteobacteria</taxon>
        <taxon>Chromatiales</taxon>
        <taxon>Ectothiorhodospiraceae</taxon>
        <taxon>Acidihalobacter</taxon>
    </lineage>
</organism>
<dbReference type="EMBL" id="CP017448">
    <property type="protein sequence ID" value="AOV18485.1"/>
    <property type="molecule type" value="Genomic_DNA"/>
</dbReference>
<keyword evidence="2" id="KW-1185">Reference proteome</keyword>
<sequence length="108" mass="13193">MEDGKEKIFWHLTSREDKEAGDRLPDLRRSERLPWVRPMLDQPEKPEILAWDHDEGDGTVKTYVWLENDDFVVIMKKYPDGRRRLVTSFWVEYGNTKRKLRKKYERRI</sequence>
<proteinExistence type="predicted"/>
<gene>
    <name evidence="1" type="ORF">BJI67_06550</name>
</gene>
<reference evidence="1 2" key="1">
    <citation type="submission" date="2016-09" db="EMBL/GenBank/DDBJ databases">
        <title>Acidihalobacter prosperus V6 (DSM14174).</title>
        <authorList>
            <person name="Khaleque H.N."/>
            <person name="Ramsay J.P."/>
            <person name="Murphy R.J.T."/>
            <person name="Kaksonen A.H."/>
            <person name="Boxall N.J."/>
            <person name="Watkin E.L.J."/>
        </authorList>
    </citation>
    <scope>NUCLEOTIDE SEQUENCE [LARGE SCALE GENOMIC DNA]</scope>
    <source>
        <strain evidence="1 2">V6</strain>
    </source>
</reference>
<evidence type="ECO:0000313" key="2">
    <source>
        <dbReference type="Proteomes" id="UP000095342"/>
    </source>
</evidence>
<protein>
    <recommendedName>
        <fullName evidence="3">Phage-Barnase-EndoU-ColicinE5/D-RelE like nuclease 2 domain-containing protein</fullName>
    </recommendedName>
</protein>
<dbReference type="KEGG" id="aaeo:BJI67_06550"/>
<dbReference type="AlphaFoldDB" id="A0A1D8KBZ5"/>
<accession>A0A1D8KBZ5</accession>
<dbReference type="Proteomes" id="UP000095342">
    <property type="component" value="Chromosome"/>
</dbReference>
<evidence type="ECO:0008006" key="3">
    <source>
        <dbReference type="Google" id="ProtNLM"/>
    </source>
</evidence>
<name>A0A1D8KBZ5_9GAMM</name>
<evidence type="ECO:0000313" key="1">
    <source>
        <dbReference type="EMBL" id="AOV18485.1"/>
    </source>
</evidence>